<dbReference type="RefSeq" id="WP_110999680.1">
    <property type="nucleotide sequence ID" value="NZ_QKTW01000019.1"/>
</dbReference>
<evidence type="ECO:0000313" key="2">
    <source>
        <dbReference type="EMBL" id="PZF72168.1"/>
    </source>
</evidence>
<accession>A0A2W2AWT9</accession>
<feature type="signal peptide" evidence="1">
    <location>
        <begin position="1"/>
        <end position="19"/>
    </location>
</feature>
<gene>
    <name evidence="2" type="ORF">DN068_14640</name>
</gene>
<evidence type="ECO:0000313" key="3">
    <source>
        <dbReference type="Proteomes" id="UP000248745"/>
    </source>
</evidence>
<reference evidence="2 3" key="1">
    <citation type="submission" date="2018-06" db="EMBL/GenBank/DDBJ databases">
        <title>Mucibacter soli gen. nov., sp. nov., a new member of the family Chitinophagaceae producing mucin.</title>
        <authorList>
            <person name="Kim M.-K."/>
            <person name="Park S."/>
            <person name="Kim T.-S."/>
            <person name="Joung Y."/>
            <person name="Han J.-H."/>
            <person name="Kim S.B."/>
        </authorList>
    </citation>
    <scope>NUCLEOTIDE SEQUENCE [LARGE SCALE GENOMIC DNA]</scope>
    <source>
        <strain evidence="2 3">R1-15</strain>
    </source>
</reference>
<evidence type="ECO:0000256" key="1">
    <source>
        <dbReference type="SAM" id="SignalP"/>
    </source>
</evidence>
<comment type="caution">
    <text evidence="2">The sequence shown here is derived from an EMBL/GenBank/DDBJ whole genome shotgun (WGS) entry which is preliminary data.</text>
</comment>
<keyword evidence="1" id="KW-0732">Signal</keyword>
<dbReference type="EMBL" id="QKTW01000019">
    <property type="protein sequence ID" value="PZF72168.1"/>
    <property type="molecule type" value="Genomic_DNA"/>
</dbReference>
<protein>
    <submittedName>
        <fullName evidence="2">Uncharacterized protein</fullName>
    </submittedName>
</protein>
<keyword evidence="3" id="KW-1185">Reference proteome</keyword>
<feature type="chain" id="PRO_5015916127" evidence="1">
    <location>
        <begin position="20"/>
        <end position="65"/>
    </location>
</feature>
<dbReference type="AlphaFoldDB" id="A0A2W2AWT9"/>
<organism evidence="2 3">
    <name type="scientific">Taibaiella soli</name>
    <dbReference type="NCBI Taxonomy" id="1649169"/>
    <lineage>
        <taxon>Bacteria</taxon>
        <taxon>Pseudomonadati</taxon>
        <taxon>Bacteroidota</taxon>
        <taxon>Chitinophagia</taxon>
        <taxon>Chitinophagales</taxon>
        <taxon>Chitinophagaceae</taxon>
        <taxon>Taibaiella</taxon>
    </lineage>
</organism>
<name>A0A2W2AWT9_9BACT</name>
<dbReference type="Proteomes" id="UP000248745">
    <property type="component" value="Unassembled WGS sequence"/>
</dbReference>
<sequence length="65" mass="7107">MKKLTLFIGALMIAGATFAQDGAKKDCCKKGEKKECCKKGEKKECCKKGEKKDDAKTSTTTEKKS</sequence>
<proteinExistence type="predicted"/>